<evidence type="ECO:0000313" key="2">
    <source>
        <dbReference type="EMBL" id="HIU58711.1"/>
    </source>
</evidence>
<dbReference type="Proteomes" id="UP000824081">
    <property type="component" value="Unassembled WGS sequence"/>
</dbReference>
<feature type="transmembrane region" description="Helical" evidence="1">
    <location>
        <begin position="212"/>
        <end position="235"/>
    </location>
</feature>
<feature type="transmembrane region" description="Helical" evidence="1">
    <location>
        <begin position="367"/>
        <end position="394"/>
    </location>
</feature>
<keyword evidence="1" id="KW-0472">Membrane</keyword>
<evidence type="ECO:0000313" key="3">
    <source>
        <dbReference type="Proteomes" id="UP000824081"/>
    </source>
</evidence>
<name>A0A9D1MED5_9FIRM</name>
<gene>
    <name evidence="2" type="ORF">IAC57_01285</name>
</gene>
<dbReference type="AlphaFoldDB" id="A0A9D1MED5"/>
<reference evidence="2" key="1">
    <citation type="submission" date="2020-10" db="EMBL/GenBank/DDBJ databases">
        <authorList>
            <person name="Gilroy R."/>
        </authorList>
    </citation>
    <scope>NUCLEOTIDE SEQUENCE</scope>
    <source>
        <strain evidence="2">11687</strain>
    </source>
</reference>
<protein>
    <submittedName>
        <fullName evidence="2">Glycosyltransferase family 39 protein</fullName>
    </submittedName>
</protein>
<comment type="caution">
    <text evidence="2">The sequence shown here is derived from an EMBL/GenBank/DDBJ whole genome shotgun (WGS) entry which is preliminary data.</text>
</comment>
<feature type="transmembrane region" description="Helical" evidence="1">
    <location>
        <begin position="305"/>
        <end position="323"/>
    </location>
</feature>
<keyword evidence="1" id="KW-0812">Transmembrane</keyword>
<reference evidence="2" key="2">
    <citation type="journal article" date="2021" name="PeerJ">
        <title>Extensive microbial diversity within the chicken gut microbiome revealed by metagenomics and culture.</title>
        <authorList>
            <person name="Gilroy R."/>
            <person name="Ravi A."/>
            <person name="Getino M."/>
            <person name="Pursley I."/>
            <person name="Horton D.L."/>
            <person name="Alikhan N.F."/>
            <person name="Baker D."/>
            <person name="Gharbi K."/>
            <person name="Hall N."/>
            <person name="Watson M."/>
            <person name="Adriaenssens E.M."/>
            <person name="Foster-Nyarko E."/>
            <person name="Jarju S."/>
            <person name="Secka A."/>
            <person name="Antonio M."/>
            <person name="Oren A."/>
            <person name="Chaudhuri R.R."/>
            <person name="La Ragione R."/>
            <person name="Hildebrand F."/>
            <person name="Pallen M.J."/>
        </authorList>
    </citation>
    <scope>NUCLEOTIDE SEQUENCE</scope>
    <source>
        <strain evidence="2">11687</strain>
    </source>
</reference>
<feature type="transmembrane region" description="Helical" evidence="1">
    <location>
        <begin position="329"/>
        <end position="346"/>
    </location>
</feature>
<feature type="transmembrane region" description="Helical" evidence="1">
    <location>
        <begin position="71"/>
        <end position="103"/>
    </location>
</feature>
<proteinExistence type="predicted"/>
<feature type="transmembrane region" description="Helical" evidence="1">
    <location>
        <begin position="115"/>
        <end position="135"/>
    </location>
</feature>
<dbReference type="EMBL" id="DVMZ01000035">
    <property type="protein sequence ID" value="HIU58711.1"/>
    <property type="molecule type" value="Genomic_DNA"/>
</dbReference>
<evidence type="ECO:0000256" key="1">
    <source>
        <dbReference type="SAM" id="Phobius"/>
    </source>
</evidence>
<organism evidence="2 3">
    <name type="scientific">Candidatus Scatosoma pullistercoris</name>
    <dbReference type="NCBI Taxonomy" id="2840934"/>
    <lineage>
        <taxon>Bacteria</taxon>
        <taxon>Bacillati</taxon>
        <taxon>Bacillota</taxon>
        <taxon>Clostridia</taxon>
        <taxon>Candidatus Scatosoma</taxon>
    </lineage>
</organism>
<feature type="transmembrane region" description="Helical" evidence="1">
    <location>
        <begin position="271"/>
        <end position="293"/>
    </location>
</feature>
<accession>A0A9D1MED5</accession>
<sequence>MSDEKTKNNYLIFPVLLAVAVLTLLFSSECSPLYPINDWVDPNCFLTVGKGILEGKVPYRDLYEQKGPYVYFLHALCALISGDSFFGVWLAEIAAAFFFLWSVSKILCLYGIENLKIRAAIAALVGATVYFSFAFSTGDSVEEFALPIFSWVVYLTLKRIREGGFRPVDYFLAGAGGGVLFWAKFTLVGFFVGWYIFVLCRAIKGLKRKEPGTGILCIFCGVLVVTLPPFVYFAANHAVGDWLQVYLWDNLFLYRGSDHFLVCLVKGAGNLLITLGANIHYNSFVLLGIAGFARNRKKGGVYAEEGMFLLILSAVTALFLYMGGRSYRYYGLPLAVFSVFGYVIVAKYFEKRVREKGPLLSKVQRRVAVSGICAAVTAFCLLFMGINGNFWYIFKGKEETVQYRFAEKIAEKEEPVILNYGFLDGGFYLAADRVPEFRYFCKLNIPKPEMEEEMDRYLKDGEADFVVLKLWKHWPEELKRDNYREVMREKARYRGETVTYVLYEKYDGASD</sequence>
<feature type="transmembrane region" description="Helical" evidence="1">
    <location>
        <begin position="179"/>
        <end position="200"/>
    </location>
</feature>
<keyword evidence="1" id="KW-1133">Transmembrane helix</keyword>